<evidence type="ECO:0000313" key="3">
    <source>
        <dbReference type="EMBL" id="CAF1110979.1"/>
    </source>
</evidence>
<dbReference type="EMBL" id="CAJNOT010001253">
    <property type="protein sequence ID" value="CAF1171583.1"/>
    <property type="molecule type" value="Genomic_DNA"/>
</dbReference>
<evidence type="ECO:0000313" key="8">
    <source>
        <dbReference type="EMBL" id="CAF3618389.1"/>
    </source>
</evidence>
<evidence type="ECO:0000313" key="6">
    <source>
        <dbReference type="EMBL" id="CAF3483807.1"/>
    </source>
</evidence>
<dbReference type="Proteomes" id="UP000663864">
    <property type="component" value="Unassembled WGS sequence"/>
</dbReference>
<feature type="transmembrane region" description="Helical" evidence="2">
    <location>
        <begin position="20"/>
        <end position="44"/>
    </location>
</feature>
<keyword evidence="2" id="KW-0812">Transmembrane</keyword>
<dbReference type="Proteomes" id="UP000663823">
    <property type="component" value="Unassembled WGS sequence"/>
</dbReference>
<dbReference type="EMBL" id="CAJNOO010004477">
    <property type="protein sequence ID" value="CAF1382654.1"/>
    <property type="molecule type" value="Genomic_DNA"/>
</dbReference>
<dbReference type="OrthoDB" id="10056670at2759"/>
<dbReference type="EMBL" id="CAJOBD010000225">
    <property type="protein sequence ID" value="CAF3618389.1"/>
    <property type="molecule type" value="Genomic_DNA"/>
</dbReference>
<keyword evidence="2" id="KW-1133">Transmembrane helix</keyword>
<feature type="compositionally biased region" description="Polar residues" evidence="1">
    <location>
        <begin position="65"/>
        <end position="74"/>
    </location>
</feature>
<protein>
    <submittedName>
        <fullName evidence="4">Uncharacterized protein</fullName>
    </submittedName>
</protein>
<gene>
    <name evidence="7" type="ORF">FNK824_LOCUS1378</name>
    <name evidence="8" type="ORF">JBS370_LOCUS4651</name>
    <name evidence="6" type="ORF">OTI717_LOCUS693</name>
    <name evidence="5" type="ORF">RFH988_LOCUS33931</name>
    <name evidence="3" type="ORF">SEV965_LOCUS16378</name>
    <name evidence="4" type="ORF">ZHD862_LOCUS21243</name>
</gene>
<evidence type="ECO:0000313" key="5">
    <source>
        <dbReference type="EMBL" id="CAF1382654.1"/>
    </source>
</evidence>
<evidence type="ECO:0000256" key="1">
    <source>
        <dbReference type="SAM" id="MobiDB-lite"/>
    </source>
</evidence>
<dbReference type="Proteomes" id="UP000663882">
    <property type="component" value="Unassembled WGS sequence"/>
</dbReference>
<dbReference type="Proteomes" id="UP000663889">
    <property type="component" value="Unassembled WGS sequence"/>
</dbReference>
<evidence type="ECO:0000313" key="9">
    <source>
        <dbReference type="Proteomes" id="UP000663864"/>
    </source>
</evidence>
<reference evidence="4" key="1">
    <citation type="submission" date="2021-02" db="EMBL/GenBank/DDBJ databases">
        <authorList>
            <person name="Nowell W R."/>
        </authorList>
    </citation>
    <scope>NUCLEOTIDE SEQUENCE</scope>
</reference>
<accession>A0A814UB15</accession>
<dbReference type="EMBL" id="CAJOAX010000025">
    <property type="protein sequence ID" value="CAF3483807.1"/>
    <property type="molecule type" value="Genomic_DNA"/>
</dbReference>
<feature type="region of interest" description="Disordered" evidence="1">
    <location>
        <begin position="52"/>
        <end position="83"/>
    </location>
</feature>
<feature type="compositionally biased region" description="Basic and acidic residues" evidence="1">
    <location>
        <begin position="55"/>
        <end position="64"/>
    </location>
</feature>
<name>A0A814UB15_9BILA</name>
<dbReference type="EMBL" id="CAJNOU010000894">
    <property type="protein sequence ID" value="CAF1110979.1"/>
    <property type="molecule type" value="Genomic_DNA"/>
</dbReference>
<proteinExistence type="predicted"/>
<organism evidence="4 9">
    <name type="scientific">Rotaria sordida</name>
    <dbReference type="NCBI Taxonomy" id="392033"/>
    <lineage>
        <taxon>Eukaryota</taxon>
        <taxon>Metazoa</taxon>
        <taxon>Spiralia</taxon>
        <taxon>Gnathifera</taxon>
        <taxon>Rotifera</taxon>
        <taxon>Eurotatoria</taxon>
        <taxon>Bdelloidea</taxon>
        <taxon>Philodinida</taxon>
        <taxon>Philodinidae</taxon>
        <taxon>Rotaria</taxon>
    </lineage>
</organism>
<evidence type="ECO:0000313" key="4">
    <source>
        <dbReference type="EMBL" id="CAF1171583.1"/>
    </source>
</evidence>
<evidence type="ECO:0000256" key="2">
    <source>
        <dbReference type="SAM" id="Phobius"/>
    </source>
</evidence>
<sequence length="83" mass="9113">MSTTTTSTSTEVCDGENLAIILALYWVVYLIINAVIFAVAMYALNRCFNGGGSPDNKKKDKNQSVDRQNSQSSRAGLISREKH</sequence>
<dbReference type="Proteomes" id="UP000663874">
    <property type="component" value="Unassembled WGS sequence"/>
</dbReference>
<dbReference type="Proteomes" id="UP000663836">
    <property type="component" value="Unassembled WGS sequence"/>
</dbReference>
<keyword evidence="2" id="KW-0472">Membrane</keyword>
<evidence type="ECO:0000313" key="7">
    <source>
        <dbReference type="EMBL" id="CAF3559548.1"/>
    </source>
</evidence>
<comment type="caution">
    <text evidence="4">The sequence shown here is derived from an EMBL/GenBank/DDBJ whole genome shotgun (WGS) entry which is preliminary data.</text>
</comment>
<dbReference type="AlphaFoldDB" id="A0A814UB15"/>
<dbReference type="EMBL" id="CAJOBE010000071">
    <property type="protein sequence ID" value="CAF3559548.1"/>
    <property type="molecule type" value="Genomic_DNA"/>
</dbReference>